<reference evidence="2" key="1">
    <citation type="submission" date="2022-08" db="EMBL/GenBank/DDBJ databases">
        <authorList>
            <consortium name="DOE Joint Genome Institute"/>
            <person name="Min B."/>
            <person name="Riley R."/>
            <person name="Sierra-Patev S."/>
            <person name="Naranjo-Ortiz M."/>
            <person name="Looney B."/>
            <person name="Konkel Z."/>
            <person name="Slot J.C."/>
            <person name="Sakamoto Y."/>
            <person name="Steenwyk J.L."/>
            <person name="Rokas A."/>
            <person name="Carro J."/>
            <person name="Camarero S."/>
            <person name="Ferreira P."/>
            <person name="Molpeceres G."/>
            <person name="Ruiz-Duenas F.J."/>
            <person name="Serrano A."/>
            <person name="Henrissat B."/>
            <person name="Drula E."/>
            <person name="Hughes K.W."/>
            <person name="Mata J.L."/>
            <person name="Ishikawa N.K."/>
            <person name="Vargas-Isla R."/>
            <person name="Ushijima S."/>
            <person name="Smith C.A."/>
            <person name="Ahrendt S."/>
            <person name="Andreopoulos W."/>
            <person name="He G."/>
            <person name="Labutti K."/>
            <person name="Lipzen A."/>
            <person name="Ng V."/>
            <person name="Sandor L."/>
            <person name="Barry K."/>
            <person name="Martinez A.T."/>
            <person name="Xiao Y."/>
            <person name="Gibbons J.G."/>
            <person name="Terashima K."/>
            <person name="Hibbett D.S."/>
            <person name="Grigoriev I.V."/>
        </authorList>
    </citation>
    <scope>NUCLEOTIDE SEQUENCE</scope>
    <source>
        <strain evidence="2">Sp2 HRB7682 ss15</strain>
    </source>
</reference>
<accession>A0A9W9AKZ5</accession>
<feature type="compositionally biased region" description="Polar residues" evidence="1">
    <location>
        <begin position="184"/>
        <end position="200"/>
    </location>
</feature>
<organism evidence="2 3">
    <name type="scientific">Lentinula lateritia</name>
    <dbReference type="NCBI Taxonomy" id="40482"/>
    <lineage>
        <taxon>Eukaryota</taxon>
        <taxon>Fungi</taxon>
        <taxon>Dikarya</taxon>
        <taxon>Basidiomycota</taxon>
        <taxon>Agaricomycotina</taxon>
        <taxon>Agaricomycetes</taxon>
        <taxon>Agaricomycetidae</taxon>
        <taxon>Agaricales</taxon>
        <taxon>Marasmiineae</taxon>
        <taxon>Omphalotaceae</taxon>
        <taxon>Lentinula</taxon>
    </lineage>
</organism>
<feature type="region of interest" description="Disordered" evidence="1">
    <location>
        <begin position="14"/>
        <end position="81"/>
    </location>
</feature>
<feature type="region of interest" description="Disordered" evidence="1">
    <location>
        <begin position="153"/>
        <end position="201"/>
    </location>
</feature>
<feature type="compositionally biased region" description="Low complexity" evidence="1">
    <location>
        <begin position="157"/>
        <end position="178"/>
    </location>
</feature>
<feature type="compositionally biased region" description="Basic and acidic residues" evidence="1">
    <location>
        <begin position="24"/>
        <end position="71"/>
    </location>
</feature>
<dbReference type="Proteomes" id="UP001150238">
    <property type="component" value="Unassembled WGS sequence"/>
</dbReference>
<dbReference type="EMBL" id="JANVFS010000011">
    <property type="protein sequence ID" value="KAJ4484992.1"/>
    <property type="molecule type" value="Genomic_DNA"/>
</dbReference>
<name>A0A9W9AKZ5_9AGAR</name>
<comment type="caution">
    <text evidence="2">The sequence shown here is derived from an EMBL/GenBank/DDBJ whole genome shotgun (WGS) entry which is preliminary data.</text>
</comment>
<evidence type="ECO:0000256" key="1">
    <source>
        <dbReference type="SAM" id="MobiDB-lite"/>
    </source>
</evidence>
<evidence type="ECO:0000313" key="3">
    <source>
        <dbReference type="Proteomes" id="UP001150238"/>
    </source>
</evidence>
<proteinExistence type="predicted"/>
<reference evidence="2" key="2">
    <citation type="journal article" date="2023" name="Proc. Natl. Acad. Sci. U.S.A.">
        <title>A global phylogenomic analysis of the shiitake genus Lentinula.</title>
        <authorList>
            <person name="Sierra-Patev S."/>
            <person name="Min B."/>
            <person name="Naranjo-Ortiz M."/>
            <person name="Looney B."/>
            <person name="Konkel Z."/>
            <person name="Slot J.C."/>
            <person name="Sakamoto Y."/>
            <person name="Steenwyk J.L."/>
            <person name="Rokas A."/>
            <person name="Carro J."/>
            <person name="Camarero S."/>
            <person name="Ferreira P."/>
            <person name="Molpeceres G."/>
            <person name="Ruiz-Duenas F.J."/>
            <person name="Serrano A."/>
            <person name="Henrissat B."/>
            <person name="Drula E."/>
            <person name="Hughes K.W."/>
            <person name="Mata J.L."/>
            <person name="Ishikawa N.K."/>
            <person name="Vargas-Isla R."/>
            <person name="Ushijima S."/>
            <person name="Smith C.A."/>
            <person name="Donoghue J."/>
            <person name="Ahrendt S."/>
            <person name="Andreopoulos W."/>
            <person name="He G."/>
            <person name="LaButti K."/>
            <person name="Lipzen A."/>
            <person name="Ng V."/>
            <person name="Riley R."/>
            <person name="Sandor L."/>
            <person name="Barry K."/>
            <person name="Martinez A.T."/>
            <person name="Xiao Y."/>
            <person name="Gibbons J.G."/>
            <person name="Terashima K."/>
            <person name="Grigoriev I.V."/>
            <person name="Hibbett D."/>
        </authorList>
    </citation>
    <scope>NUCLEOTIDE SEQUENCE</scope>
    <source>
        <strain evidence="2">Sp2 HRB7682 ss15</strain>
    </source>
</reference>
<protein>
    <submittedName>
        <fullName evidence="2">Uncharacterized protein</fullName>
    </submittedName>
</protein>
<gene>
    <name evidence="2" type="ORF">C8J55DRAFT_559153</name>
</gene>
<dbReference type="AlphaFoldDB" id="A0A9W9AKZ5"/>
<evidence type="ECO:0000313" key="2">
    <source>
        <dbReference type="EMBL" id="KAJ4484992.1"/>
    </source>
</evidence>
<sequence>MDIGDFLQEYKCRGDEGEVINSARGDKGDKRGRKGDKGGKKGERRGKGENSGRGGNDGKGRDDGAGKDRGQDGGSSELGDLPHEGMVIHCAMMEEVSLTFANDGWAHFDGVVVDNPRPTSTATGMTEAQSIAAVWRNPHSVLPKHPHPLRYYLPSLSSSSSSSSSSRSQSQSQSRQSQIDFTYASGNPYPTTTIADTNADTEIDVQGIRHEHAQCATQQGP</sequence>